<keyword evidence="2" id="KW-1133">Transmembrane helix</keyword>
<sequence length="158" mass="17419">MWKWINMEPSPGMNKTTQVRVVVVIILVAIIGIAVTMQLLSKEPPANNTTNNTNKSGNFTPHSCKITNNPSSVAPGSSDIENSGFNGVDLSGYRLVDVRRSSDTGNVRCRLCGEWAVLRTVYEYENSAGERIMIGENYCTGCGGTCKDYWQKGKWSDF</sequence>
<organism evidence="3 4">
    <name type="scientific">Methanobacterium subterraneum</name>
    <dbReference type="NCBI Taxonomy" id="59277"/>
    <lineage>
        <taxon>Archaea</taxon>
        <taxon>Methanobacteriati</taxon>
        <taxon>Methanobacteriota</taxon>
        <taxon>Methanomada group</taxon>
        <taxon>Methanobacteria</taxon>
        <taxon>Methanobacteriales</taxon>
        <taxon>Methanobacteriaceae</taxon>
        <taxon>Methanobacterium</taxon>
    </lineage>
</organism>
<dbReference type="EMBL" id="CP017766">
    <property type="protein sequence ID" value="AUB56293.1"/>
    <property type="molecule type" value="Genomic_DNA"/>
</dbReference>
<keyword evidence="2" id="KW-0472">Membrane</keyword>
<evidence type="ECO:0000313" key="4">
    <source>
        <dbReference type="Proteomes" id="UP000232806"/>
    </source>
</evidence>
<gene>
    <name evidence="3" type="ORF">BK007_09895</name>
</gene>
<evidence type="ECO:0000256" key="2">
    <source>
        <dbReference type="SAM" id="Phobius"/>
    </source>
</evidence>
<feature type="transmembrane region" description="Helical" evidence="2">
    <location>
        <begin position="21"/>
        <end position="40"/>
    </location>
</feature>
<accession>A0A2H4VDW9</accession>
<proteinExistence type="predicted"/>
<keyword evidence="2" id="KW-0812">Transmembrane</keyword>
<dbReference type="AlphaFoldDB" id="A0A2H4VDW9"/>
<dbReference type="Proteomes" id="UP000232806">
    <property type="component" value="Chromosome"/>
</dbReference>
<feature type="region of interest" description="Disordered" evidence="1">
    <location>
        <begin position="43"/>
        <end position="62"/>
    </location>
</feature>
<protein>
    <submittedName>
        <fullName evidence="3">Uncharacterized protein</fullName>
    </submittedName>
</protein>
<reference evidence="3 4" key="1">
    <citation type="submission" date="2016-10" db="EMBL/GenBank/DDBJ databases">
        <title>Comparative genomics between deep and shallow subseafloor isolates.</title>
        <authorList>
            <person name="Ishii S."/>
            <person name="Miller J.R."/>
            <person name="Sutton G."/>
            <person name="Suzuki S."/>
            <person name="Methe B."/>
            <person name="Inagaki F."/>
            <person name="Imachi H."/>
        </authorList>
    </citation>
    <scope>NUCLEOTIDE SEQUENCE [LARGE SCALE GENOMIC DNA]</scope>
    <source>
        <strain evidence="3 4">MO-MB1</strain>
    </source>
</reference>
<evidence type="ECO:0000313" key="3">
    <source>
        <dbReference type="EMBL" id="AUB56293.1"/>
    </source>
</evidence>
<evidence type="ECO:0000256" key="1">
    <source>
        <dbReference type="SAM" id="MobiDB-lite"/>
    </source>
</evidence>
<name>A0A2H4VDW9_9EURY</name>